<protein>
    <recommendedName>
        <fullName evidence="3">Glycoside hydrolase family 57 N-terminal domain-containing protein</fullName>
    </recommendedName>
</protein>
<proteinExistence type="inferred from homology"/>
<comment type="caution">
    <text evidence="4">The sequence shown here is derived from an EMBL/GenBank/DDBJ whole genome shotgun (WGS) entry which is preliminary data.</text>
</comment>
<reference evidence="4" key="1">
    <citation type="journal article" date="2014" name="Front. Microbiol.">
        <title>High frequency of phylogenetically diverse reductive dehalogenase-homologous genes in deep subseafloor sedimentary metagenomes.</title>
        <authorList>
            <person name="Kawai M."/>
            <person name="Futagami T."/>
            <person name="Toyoda A."/>
            <person name="Takaki Y."/>
            <person name="Nishi S."/>
            <person name="Hori S."/>
            <person name="Arai W."/>
            <person name="Tsubouchi T."/>
            <person name="Morono Y."/>
            <person name="Uchiyama I."/>
            <person name="Ito T."/>
            <person name="Fujiyama A."/>
            <person name="Inagaki F."/>
            <person name="Takami H."/>
        </authorList>
    </citation>
    <scope>NUCLEOTIDE SEQUENCE</scope>
    <source>
        <strain evidence="4">Expedition CK06-06</strain>
    </source>
</reference>
<accession>X1NYT5</accession>
<dbReference type="EMBL" id="BARV01037281">
    <property type="protein sequence ID" value="GAI49212.1"/>
    <property type="molecule type" value="Genomic_DNA"/>
</dbReference>
<dbReference type="InterPro" id="IPR011330">
    <property type="entry name" value="Glyco_hydro/deAcase_b/a-brl"/>
</dbReference>
<name>X1NYT5_9ZZZZ</name>
<organism evidence="4">
    <name type="scientific">marine sediment metagenome</name>
    <dbReference type="NCBI Taxonomy" id="412755"/>
    <lineage>
        <taxon>unclassified sequences</taxon>
        <taxon>metagenomes</taxon>
        <taxon>ecological metagenomes</taxon>
    </lineage>
</organism>
<comment type="similarity">
    <text evidence="1">Belongs to the glycosyl hydrolase 57 family.</text>
</comment>
<keyword evidence="2" id="KW-0119">Carbohydrate metabolism</keyword>
<evidence type="ECO:0000313" key="4">
    <source>
        <dbReference type="EMBL" id="GAI49212.1"/>
    </source>
</evidence>
<gene>
    <name evidence="4" type="ORF">S06H3_57713</name>
</gene>
<dbReference type="Gene3D" id="3.20.110.10">
    <property type="entry name" value="Glycoside hydrolase 38, N terminal domain"/>
    <property type="match status" value="1"/>
</dbReference>
<feature type="domain" description="Glycoside hydrolase family 57 N-terminal" evidence="3">
    <location>
        <begin position="1"/>
        <end position="63"/>
    </location>
</feature>
<feature type="non-terminal residue" evidence="4">
    <location>
        <position position="138"/>
    </location>
</feature>
<dbReference type="InterPro" id="IPR052046">
    <property type="entry name" value="GH57_Enzymes"/>
</dbReference>
<dbReference type="InterPro" id="IPR004300">
    <property type="entry name" value="Glyco_hydro_57_N"/>
</dbReference>
<evidence type="ECO:0000256" key="2">
    <source>
        <dbReference type="ARBA" id="ARBA00023277"/>
    </source>
</evidence>
<dbReference type="SUPFAM" id="SSF88713">
    <property type="entry name" value="Glycoside hydrolase/deacetylase"/>
    <property type="match status" value="1"/>
</dbReference>
<dbReference type="Pfam" id="PF03065">
    <property type="entry name" value="Glyco_hydro_57"/>
    <property type="match status" value="1"/>
</dbReference>
<dbReference type="GO" id="GO:0003824">
    <property type="term" value="F:catalytic activity"/>
    <property type="evidence" value="ECO:0007669"/>
    <property type="project" value="InterPro"/>
</dbReference>
<dbReference type="InterPro" id="IPR027291">
    <property type="entry name" value="Glyco_hydro_38_N_sf"/>
</dbReference>
<dbReference type="PANTHER" id="PTHR36306:SF1">
    <property type="entry name" value="ALPHA-AMYLASE-RELATED"/>
    <property type="match status" value="1"/>
</dbReference>
<dbReference type="GO" id="GO:0005975">
    <property type="term" value="P:carbohydrate metabolic process"/>
    <property type="evidence" value="ECO:0007669"/>
    <property type="project" value="InterPro"/>
</dbReference>
<evidence type="ECO:0000256" key="1">
    <source>
        <dbReference type="ARBA" id="ARBA00006821"/>
    </source>
</evidence>
<dbReference type="PANTHER" id="PTHR36306">
    <property type="entry name" value="ALPHA-AMYLASE-RELATED-RELATED"/>
    <property type="match status" value="1"/>
</dbReference>
<evidence type="ECO:0000259" key="3">
    <source>
        <dbReference type="Pfam" id="PF03065"/>
    </source>
</evidence>
<sequence length="138" mass="16615">MHQPYYKDLLENKFVLPWVRLHATKDYYDMVASLDDFPKIYVNFNLVPSLIDQINDYAQNNLTDQFLNLTLKPANKLSPEERTFILQNFFTANWENMIKPFPRYWDLLSKRGRYVAGEELKEIQRRFSTQDFLDLQLL</sequence>
<dbReference type="AlphaFoldDB" id="X1NYT5"/>